<dbReference type="PANTHER" id="PTHR33420:SF3">
    <property type="entry name" value="FIMBRIAL SUBUNIT ELFA"/>
    <property type="match status" value="1"/>
</dbReference>
<dbReference type="SUPFAM" id="SSF49401">
    <property type="entry name" value="Bacterial adhesins"/>
    <property type="match status" value="1"/>
</dbReference>
<evidence type="ECO:0000256" key="1">
    <source>
        <dbReference type="ARBA" id="ARBA00004561"/>
    </source>
</evidence>
<evidence type="ECO:0000256" key="4">
    <source>
        <dbReference type="ARBA" id="ARBA00023263"/>
    </source>
</evidence>
<dbReference type="GO" id="GO:0009289">
    <property type="term" value="C:pilus"/>
    <property type="evidence" value="ECO:0007669"/>
    <property type="project" value="UniProtKB-SubCell"/>
</dbReference>
<comment type="similarity">
    <text evidence="2">Belongs to the fimbrial protein family.</text>
</comment>
<name>A0A483III4_KLEPN</name>
<dbReference type="InterPro" id="IPR008966">
    <property type="entry name" value="Adhesion_dom_sf"/>
</dbReference>
<feature type="chain" id="PRO_5019749721" evidence="5">
    <location>
        <begin position="20"/>
        <end position="344"/>
    </location>
</feature>
<evidence type="ECO:0000256" key="2">
    <source>
        <dbReference type="ARBA" id="ARBA00006671"/>
    </source>
</evidence>
<dbReference type="RefSeq" id="WP_032437520.1">
    <property type="nucleotide sequence ID" value="NZ_CAAGWU010000006.1"/>
</dbReference>
<dbReference type="EMBL" id="SDCL01000012">
    <property type="protein sequence ID" value="TCX33942.1"/>
    <property type="molecule type" value="Genomic_DNA"/>
</dbReference>
<proteinExistence type="inferred from homology"/>
<dbReference type="PANTHER" id="PTHR33420">
    <property type="entry name" value="FIMBRIAL SUBUNIT ELFA-RELATED"/>
    <property type="match status" value="1"/>
</dbReference>
<dbReference type="InterPro" id="IPR050263">
    <property type="entry name" value="Bact_Fimbrial_Adh_Pro"/>
</dbReference>
<keyword evidence="4" id="KW-0281">Fimbrium</keyword>
<dbReference type="AlphaFoldDB" id="A0A483III4"/>
<evidence type="ECO:0000259" key="6">
    <source>
        <dbReference type="Pfam" id="PF22003"/>
    </source>
</evidence>
<evidence type="ECO:0000256" key="5">
    <source>
        <dbReference type="SAM" id="SignalP"/>
    </source>
</evidence>
<reference evidence="7" key="1">
    <citation type="submission" date="2019-01" db="EMBL/GenBank/DDBJ databases">
        <authorList>
            <person name="Lista F."/>
            <person name="Anselmo A."/>
        </authorList>
    </citation>
    <scope>NUCLEOTIDE SEQUENCE</scope>
    <source>
        <strain evidence="7">11S</strain>
    </source>
</reference>
<sequence length="344" mass="37055">MKRILILITLMIFGGEAAAQCNYPSGSTTKRQGLSMTNVKIPTDTSIPVGSILHVHKFGVDRIKNFTCTKAPNDKYVISVDAPVVTGVTGIQGKPVYETGIDGIGFQVSDILRSKNGSLVAAESSSTDVPVSSSSERYNSTVVWLIKTKETIDTSKMTMGTSSISFSVGNLNSNPAPDRLVYLITSISITGIKYRDTSCNISTPRSQVTLNRIDKGKLMSIARGATTPSQKDIAMNVSCPNDSVGNSLTYWFNPIGGISASGDGIVDNILTGTDAAKNVGVIFKLSGNPVTFYDMDKYKYKINSSSDLKKTINLTADYYRQSDNTNDVTMGFVKGMIEVVIQEE</sequence>
<comment type="caution">
    <text evidence="7">The sequence shown here is derived from an EMBL/GenBank/DDBJ whole genome shotgun (WGS) entry which is preliminary data.</text>
</comment>
<evidence type="ECO:0000313" key="7">
    <source>
        <dbReference type="EMBL" id="TCX33942.1"/>
    </source>
</evidence>
<feature type="domain" description="MrkD-like receptor binding" evidence="6">
    <location>
        <begin position="36"/>
        <end position="166"/>
    </location>
</feature>
<dbReference type="InterPro" id="IPR054160">
    <property type="entry name" value="MrkD_recept-bd"/>
</dbReference>
<accession>A0A483III4</accession>
<protein>
    <submittedName>
        <fullName evidence="7">Fimbrial protein</fullName>
    </submittedName>
</protein>
<dbReference type="InterPro" id="IPR036937">
    <property type="entry name" value="Adhesion_dom_fimbrial_sf"/>
</dbReference>
<dbReference type="Pfam" id="PF22003">
    <property type="entry name" value="MrkDrd"/>
    <property type="match status" value="1"/>
</dbReference>
<dbReference type="GO" id="GO:0043709">
    <property type="term" value="P:cell adhesion involved in single-species biofilm formation"/>
    <property type="evidence" value="ECO:0007669"/>
    <property type="project" value="TreeGrafter"/>
</dbReference>
<gene>
    <name evidence="7" type="ORF">ETE67_13625</name>
</gene>
<keyword evidence="3 5" id="KW-0732">Signal</keyword>
<dbReference type="Gene3D" id="2.60.40.3310">
    <property type="match status" value="1"/>
</dbReference>
<comment type="subcellular location">
    <subcellularLocation>
        <location evidence="1">Fimbrium</location>
    </subcellularLocation>
</comment>
<dbReference type="Gene3D" id="2.60.40.1090">
    <property type="entry name" value="Fimbrial-type adhesion domain"/>
    <property type="match status" value="1"/>
</dbReference>
<evidence type="ECO:0000256" key="3">
    <source>
        <dbReference type="ARBA" id="ARBA00022729"/>
    </source>
</evidence>
<feature type="signal peptide" evidence="5">
    <location>
        <begin position="1"/>
        <end position="19"/>
    </location>
</feature>
<organism evidence="7">
    <name type="scientific">Klebsiella pneumoniae</name>
    <dbReference type="NCBI Taxonomy" id="573"/>
    <lineage>
        <taxon>Bacteria</taxon>
        <taxon>Pseudomonadati</taxon>
        <taxon>Pseudomonadota</taxon>
        <taxon>Gammaproteobacteria</taxon>
        <taxon>Enterobacterales</taxon>
        <taxon>Enterobacteriaceae</taxon>
        <taxon>Klebsiella/Raoultella group</taxon>
        <taxon>Klebsiella</taxon>
        <taxon>Klebsiella pneumoniae complex</taxon>
    </lineage>
</organism>